<feature type="region of interest" description="Disordered" evidence="9">
    <location>
        <begin position="49"/>
        <end position="90"/>
    </location>
</feature>
<keyword evidence="4 8" id="KW-0560">Oxidoreductase</keyword>
<dbReference type="GO" id="GO:0005886">
    <property type="term" value="C:plasma membrane"/>
    <property type="evidence" value="ECO:0007669"/>
    <property type="project" value="TreeGrafter"/>
</dbReference>
<keyword evidence="5 8" id="KW-0186">Copper</keyword>
<dbReference type="GO" id="GO:0009308">
    <property type="term" value="P:amine metabolic process"/>
    <property type="evidence" value="ECO:0007669"/>
    <property type="project" value="UniProtKB-UniRule"/>
</dbReference>
<keyword evidence="10" id="KW-0732">Signal</keyword>
<dbReference type="InterPro" id="IPR000269">
    <property type="entry name" value="Cu_amine_oxidase"/>
</dbReference>
<evidence type="ECO:0000256" key="6">
    <source>
        <dbReference type="PIRSR" id="PIRSR600269-50"/>
    </source>
</evidence>
<protein>
    <recommendedName>
        <fullName evidence="8">Amine oxidase</fullName>
        <ecNumber evidence="8">1.4.3.-</ecNumber>
    </recommendedName>
</protein>
<evidence type="ECO:0000256" key="5">
    <source>
        <dbReference type="ARBA" id="ARBA00023008"/>
    </source>
</evidence>
<dbReference type="InterPro" id="IPR036460">
    <property type="entry name" value="Cu_amine_oxidase_C_sf"/>
</dbReference>
<feature type="active site" description="Schiff-base intermediate with substrate; via topaquinone" evidence="6">
    <location>
        <position position="540"/>
    </location>
</feature>
<dbReference type="Proteomes" id="UP001153069">
    <property type="component" value="Unassembled WGS sequence"/>
</dbReference>
<evidence type="ECO:0000256" key="2">
    <source>
        <dbReference type="ARBA" id="ARBA00022723"/>
    </source>
</evidence>
<dbReference type="AlphaFoldDB" id="A0A9N8H6N7"/>
<comment type="cofactor">
    <cofactor evidence="8">
        <name>Cu cation</name>
        <dbReference type="ChEBI" id="CHEBI:23378"/>
    </cofactor>
    <text evidence="8">Contains 1 topaquinone per subunit.</text>
</comment>
<evidence type="ECO:0000313" key="12">
    <source>
        <dbReference type="EMBL" id="CAB9503798.1"/>
    </source>
</evidence>
<evidence type="ECO:0000256" key="3">
    <source>
        <dbReference type="ARBA" id="ARBA00022772"/>
    </source>
</evidence>
<keyword evidence="2 8" id="KW-0479">Metal-binding</keyword>
<dbReference type="PRINTS" id="PR00766">
    <property type="entry name" value="CUDAOXIDASE"/>
</dbReference>
<evidence type="ECO:0000259" key="11">
    <source>
        <dbReference type="Pfam" id="PF01179"/>
    </source>
</evidence>
<feature type="modified residue" description="2',4',5'-topaquinone" evidence="7">
    <location>
        <position position="540"/>
    </location>
</feature>
<comment type="similarity">
    <text evidence="1 8">Belongs to the copper/topaquinone oxidase family.</text>
</comment>
<feature type="region of interest" description="Disordered" evidence="9">
    <location>
        <begin position="364"/>
        <end position="387"/>
    </location>
</feature>
<feature type="active site" description="Proton acceptor" evidence="6">
    <location>
        <position position="460"/>
    </location>
</feature>
<feature type="chain" id="PRO_5040334886" description="Amine oxidase" evidence="10">
    <location>
        <begin position="30"/>
        <end position="843"/>
    </location>
</feature>
<keyword evidence="3 6" id="KW-0801">TPQ</keyword>
<comment type="caution">
    <text evidence="12">The sequence shown here is derived from an EMBL/GenBank/DDBJ whole genome shotgun (WGS) entry which is preliminary data.</text>
</comment>
<dbReference type="InterPro" id="IPR015798">
    <property type="entry name" value="Cu_amine_oxidase_C"/>
</dbReference>
<dbReference type="Gene3D" id="2.70.98.20">
    <property type="entry name" value="Copper amine oxidase, catalytic domain"/>
    <property type="match status" value="1"/>
</dbReference>
<name>A0A9N8H6N7_9STRA</name>
<dbReference type="GO" id="GO:0048038">
    <property type="term" value="F:quinone binding"/>
    <property type="evidence" value="ECO:0007669"/>
    <property type="project" value="InterPro"/>
</dbReference>
<accession>A0A9N8H6N7</accession>
<evidence type="ECO:0000256" key="9">
    <source>
        <dbReference type="SAM" id="MobiDB-lite"/>
    </source>
</evidence>
<dbReference type="OrthoDB" id="5379943at2759"/>
<comment type="PTM">
    <text evidence="7 8">Topaquinone (TPQ) is generated by copper-dependent autoxidation of a specific tyrosyl residue.</text>
</comment>
<sequence length="843" mass="94698">MKLVACCCTGSVVWLAAVLLLLSAALVSGSANDGDDSLFLRRKLEGEDLSPPAFDDDKEEESNEHKVCPVHDPTATTEEGGGNSIFDPPTAGEMQQVMEAMMLYDFSNEADDDNITLTLQPLPLPDVMAIGQLFYGQSLATTAIPSPGPIWGGIQTNYIARMELIPPIKQEATAFLFGNDDAPMPGRYARVNVNFGALAQPKFVEYKVGPLSADSNEMIVEKLSEHIWNTRPREINEAWCLKLMVHMILTEEDFQIITSESFANKTHLFNGLSDHEGAPPGLLPEERYTQVRVMMDVHGTWDGKKLNPVPLVFTINNTDVDPGMWTADKFWYNRQGPYTRDELVDAYMTDELDKIVIPEEHFQEIQQSSFPQKRPGKDRPMADKPGPQLYMPEGARYTIDGRTVNWMGWSFHAGYDFRAGPNFKNIMFQGERIAYEVALNEIGLLYTSNDPAVGNLNYLDSNFGNGKYRELMRGVDCPDYATYLTNYWFQALRGPVTAHGAVCVFEVATGDVLWRRAGPFVSGLPNTELHVRFAMPNGNYDYIVTYKFKLDGELHVEVASSGYIQTYYMPQEWNEKDPFSYRLQTYSGGSLHDHTFGFKVDLDVVSETNSFETVSYKTGSTLDAVNSGNPDPPLTEKPEYLLFDTMRWVEYNTVQTEDDAIMNKDPFAPKEWIFGDSTKKNKWGNTRAYRLVLGSTPSSLYPLGSQTMPAFSYAKQMLAVTQYKDNEQTCSGAYDMNRLADPLGSFENFVDGESIVQEDLVAWVSLAFLHLPISENMPMTNAVKTGFTIAPWNFFDENPAMDLPHYLRMNEAEIPGDNRREDLPVVEQCIPASFPTEHTFSGA</sequence>
<evidence type="ECO:0000256" key="7">
    <source>
        <dbReference type="PIRSR" id="PIRSR600269-51"/>
    </source>
</evidence>
<evidence type="ECO:0000256" key="10">
    <source>
        <dbReference type="SAM" id="SignalP"/>
    </source>
</evidence>
<dbReference type="PANTHER" id="PTHR10638:SF20">
    <property type="entry name" value="AMINE OXIDASE"/>
    <property type="match status" value="1"/>
</dbReference>
<organism evidence="12 13">
    <name type="scientific">Seminavis robusta</name>
    <dbReference type="NCBI Taxonomy" id="568900"/>
    <lineage>
        <taxon>Eukaryota</taxon>
        <taxon>Sar</taxon>
        <taxon>Stramenopiles</taxon>
        <taxon>Ochrophyta</taxon>
        <taxon>Bacillariophyta</taxon>
        <taxon>Bacillariophyceae</taxon>
        <taxon>Bacillariophycidae</taxon>
        <taxon>Naviculales</taxon>
        <taxon>Naviculaceae</taxon>
        <taxon>Seminavis</taxon>
    </lineage>
</organism>
<feature type="signal peptide" evidence="10">
    <location>
        <begin position="1"/>
        <end position="29"/>
    </location>
</feature>
<evidence type="ECO:0000256" key="4">
    <source>
        <dbReference type="ARBA" id="ARBA00023002"/>
    </source>
</evidence>
<feature type="domain" description="Copper amine oxidase catalytic" evidence="11">
    <location>
        <begin position="388"/>
        <end position="801"/>
    </location>
</feature>
<dbReference type="Gene3D" id="3.10.450.40">
    <property type="match status" value="2"/>
</dbReference>
<dbReference type="InterPro" id="IPR016182">
    <property type="entry name" value="Cu_amine_oxidase_N-reg"/>
</dbReference>
<proteinExistence type="inferred from homology"/>
<reference evidence="12" key="1">
    <citation type="submission" date="2020-06" db="EMBL/GenBank/DDBJ databases">
        <authorList>
            <consortium name="Plant Systems Biology data submission"/>
        </authorList>
    </citation>
    <scope>NUCLEOTIDE SEQUENCE</scope>
    <source>
        <strain evidence="12">D6</strain>
    </source>
</reference>
<dbReference type="SUPFAM" id="SSF49998">
    <property type="entry name" value="Amine oxidase catalytic domain"/>
    <property type="match status" value="1"/>
</dbReference>
<gene>
    <name evidence="12" type="ORF">SEMRO_176_G077530.1</name>
</gene>
<evidence type="ECO:0000313" key="13">
    <source>
        <dbReference type="Proteomes" id="UP001153069"/>
    </source>
</evidence>
<dbReference type="PANTHER" id="PTHR10638">
    <property type="entry name" value="COPPER AMINE OXIDASE"/>
    <property type="match status" value="1"/>
</dbReference>
<dbReference type="EC" id="1.4.3.-" evidence="8"/>
<evidence type="ECO:0000256" key="1">
    <source>
        <dbReference type="ARBA" id="ARBA00007983"/>
    </source>
</evidence>
<dbReference type="GO" id="GO:0005507">
    <property type="term" value="F:copper ion binding"/>
    <property type="evidence" value="ECO:0007669"/>
    <property type="project" value="InterPro"/>
</dbReference>
<keyword evidence="13" id="KW-1185">Reference proteome</keyword>
<dbReference type="GO" id="GO:0008131">
    <property type="term" value="F:primary methylamine oxidase activity"/>
    <property type="evidence" value="ECO:0007669"/>
    <property type="project" value="InterPro"/>
</dbReference>
<dbReference type="Pfam" id="PF01179">
    <property type="entry name" value="Cu_amine_oxid"/>
    <property type="match status" value="1"/>
</dbReference>
<evidence type="ECO:0000256" key="8">
    <source>
        <dbReference type="RuleBase" id="RU000672"/>
    </source>
</evidence>
<dbReference type="SUPFAM" id="SSF54416">
    <property type="entry name" value="Amine oxidase N-terminal region"/>
    <property type="match status" value="2"/>
</dbReference>
<dbReference type="EMBL" id="CAICTM010000175">
    <property type="protein sequence ID" value="CAB9503798.1"/>
    <property type="molecule type" value="Genomic_DNA"/>
</dbReference>